<evidence type="ECO:0000256" key="1">
    <source>
        <dbReference type="SAM" id="MobiDB-lite"/>
    </source>
</evidence>
<sequence>TIEDDDSDLEEMSFMPSSTVKQRLSSASASSKISSQSQALRGVDFESDERHIMEQTDSDENNSADEILQEEQDDTDLEEEEEMVADNLYQNITKTY</sequence>
<organism evidence="2 3">
    <name type="scientific">Phrynosoma platyrhinos</name>
    <name type="common">Desert horned lizard</name>
    <dbReference type="NCBI Taxonomy" id="52577"/>
    <lineage>
        <taxon>Eukaryota</taxon>
        <taxon>Metazoa</taxon>
        <taxon>Chordata</taxon>
        <taxon>Craniata</taxon>
        <taxon>Vertebrata</taxon>
        <taxon>Euteleostomi</taxon>
        <taxon>Lepidosauria</taxon>
        <taxon>Squamata</taxon>
        <taxon>Bifurcata</taxon>
        <taxon>Unidentata</taxon>
        <taxon>Episquamata</taxon>
        <taxon>Toxicofera</taxon>
        <taxon>Iguania</taxon>
        <taxon>Phrynosomatidae</taxon>
        <taxon>Phrynosomatinae</taxon>
        <taxon>Phrynosoma</taxon>
    </lineage>
</organism>
<feature type="region of interest" description="Disordered" evidence="1">
    <location>
        <begin position="1"/>
        <end position="80"/>
    </location>
</feature>
<comment type="caution">
    <text evidence="2">The sequence shown here is derived from an EMBL/GenBank/DDBJ whole genome shotgun (WGS) entry which is preliminary data.</text>
</comment>
<evidence type="ECO:0000313" key="3">
    <source>
        <dbReference type="Proteomes" id="UP000826234"/>
    </source>
</evidence>
<keyword evidence="3" id="KW-1185">Reference proteome</keyword>
<name>A0ABQ7T6U9_PHRPL</name>
<feature type="compositionally biased region" description="Acidic residues" evidence="1">
    <location>
        <begin position="1"/>
        <end position="11"/>
    </location>
</feature>
<gene>
    <name evidence="2" type="ORF">JD844_033411</name>
</gene>
<feature type="non-terminal residue" evidence="2">
    <location>
        <position position="1"/>
    </location>
</feature>
<protein>
    <submittedName>
        <fullName evidence="2">Uncharacterized protein</fullName>
    </submittedName>
</protein>
<proteinExistence type="predicted"/>
<dbReference type="Proteomes" id="UP000826234">
    <property type="component" value="Unassembled WGS sequence"/>
</dbReference>
<feature type="compositionally biased region" description="Acidic residues" evidence="1">
    <location>
        <begin position="56"/>
        <end position="80"/>
    </location>
</feature>
<dbReference type="EMBL" id="JAIPUX010001232">
    <property type="protein sequence ID" value="KAH0625190.1"/>
    <property type="molecule type" value="Genomic_DNA"/>
</dbReference>
<reference evidence="2 3" key="1">
    <citation type="journal article" date="2022" name="Gigascience">
        <title>A chromosome-level genome assembly and annotation of the desert horned lizard, Phrynosoma platyrhinos, provides insight into chromosomal rearrangements among reptiles.</title>
        <authorList>
            <person name="Koochekian N."/>
            <person name="Ascanio A."/>
            <person name="Farleigh K."/>
            <person name="Card D.C."/>
            <person name="Schield D.R."/>
            <person name="Castoe T.A."/>
            <person name="Jezkova T."/>
        </authorList>
    </citation>
    <scope>NUCLEOTIDE SEQUENCE [LARGE SCALE GENOMIC DNA]</scope>
    <source>
        <strain evidence="2">NK-2021</strain>
    </source>
</reference>
<feature type="compositionally biased region" description="Low complexity" evidence="1">
    <location>
        <begin position="21"/>
        <end position="41"/>
    </location>
</feature>
<evidence type="ECO:0000313" key="2">
    <source>
        <dbReference type="EMBL" id="KAH0625190.1"/>
    </source>
</evidence>
<accession>A0ABQ7T6U9</accession>